<feature type="compositionally biased region" description="Basic and acidic residues" evidence="2">
    <location>
        <begin position="40"/>
        <end position="61"/>
    </location>
</feature>
<dbReference type="Proteomes" id="UP001107558">
    <property type="component" value="Chromosome 2"/>
</dbReference>
<dbReference type="InterPro" id="IPR042774">
    <property type="entry name" value="UBXN6_PUB"/>
</dbReference>
<dbReference type="InterPro" id="IPR036339">
    <property type="entry name" value="PUB-like_dom_sf"/>
</dbReference>
<dbReference type="OrthoDB" id="49605at2759"/>
<dbReference type="InterPro" id="IPR029071">
    <property type="entry name" value="Ubiquitin-like_domsf"/>
</dbReference>
<evidence type="ECO:0000313" key="4">
    <source>
        <dbReference type="EMBL" id="KAG5675935.1"/>
    </source>
</evidence>
<organism evidence="4 5">
    <name type="scientific">Polypedilum vanderplanki</name>
    <name type="common">Sleeping chironomid midge</name>
    <dbReference type="NCBI Taxonomy" id="319348"/>
    <lineage>
        <taxon>Eukaryota</taxon>
        <taxon>Metazoa</taxon>
        <taxon>Ecdysozoa</taxon>
        <taxon>Arthropoda</taxon>
        <taxon>Hexapoda</taxon>
        <taxon>Insecta</taxon>
        <taxon>Pterygota</taxon>
        <taxon>Neoptera</taxon>
        <taxon>Endopterygota</taxon>
        <taxon>Diptera</taxon>
        <taxon>Nematocera</taxon>
        <taxon>Chironomoidea</taxon>
        <taxon>Chironomidae</taxon>
        <taxon>Chironominae</taxon>
        <taxon>Polypedilum</taxon>
        <taxon>Polypedilum</taxon>
    </lineage>
</organism>
<dbReference type="EMBL" id="JADBJN010000002">
    <property type="protein sequence ID" value="KAG5675935.1"/>
    <property type="molecule type" value="Genomic_DNA"/>
</dbReference>
<reference evidence="4" key="1">
    <citation type="submission" date="2021-03" db="EMBL/GenBank/DDBJ databases">
        <title>Chromosome level genome of the anhydrobiotic midge Polypedilum vanderplanki.</title>
        <authorList>
            <person name="Yoshida Y."/>
            <person name="Kikawada T."/>
            <person name="Gusev O."/>
        </authorList>
    </citation>
    <scope>NUCLEOTIDE SEQUENCE</scope>
    <source>
        <strain evidence="4">NIAS01</strain>
        <tissue evidence="4">Whole body or cell culture</tissue>
    </source>
</reference>
<dbReference type="SUPFAM" id="SSF143503">
    <property type="entry name" value="PUG domain-like"/>
    <property type="match status" value="1"/>
</dbReference>
<dbReference type="InterPro" id="IPR001012">
    <property type="entry name" value="UBX_dom"/>
</dbReference>
<dbReference type="AlphaFoldDB" id="A0A9J6C1L0"/>
<dbReference type="PANTHER" id="PTHR23153">
    <property type="entry name" value="UBX-RELATED"/>
    <property type="match status" value="1"/>
</dbReference>
<evidence type="ECO:0000313" key="5">
    <source>
        <dbReference type="Proteomes" id="UP001107558"/>
    </source>
</evidence>
<dbReference type="SMART" id="SM00166">
    <property type="entry name" value="UBX"/>
    <property type="match status" value="1"/>
</dbReference>
<evidence type="ECO:0000259" key="3">
    <source>
        <dbReference type="PROSITE" id="PS50033"/>
    </source>
</evidence>
<dbReference type="PANTHER" id="PTHR23153:SF38">
    <property type="entry name" value="UBX DOMAIN-CONTAINING PROTEIN 6"/>
    <property type="match status" value="1"/>
</dbReference>
<gene>
    <name evidence="4" type="ORF">PVAND_005792</name>
</gene>
<dbReference type="CDD" id="cd10460">
    <property type="entry name" value="PUB_UBXD1"/>
    <property type="match status" value="1"/>
</dbReference>
<protein>
    <recommendedName>
        <fullName evidence="3">UBX domain-containing protein</fullName>
    </recommendedName>
</protein>
<keyword evidence="5" id="KW-1185">Reference proteome</keyword>
<keyword evidence="1" id="KW-0175">Coiled coil</keyword>
<dbReference type="InterPro" id="IPR018997">
    <property type="entry name" value="PUB_domain"/>
</dbReference>
<comment type="caution">
    <text evidence="4">The sequence shown here is derived from an EMBL/GenBank/DDBJ whole genome shotgun (WGS) entry which is preliminary data.</text>
</comment>
<evidence type="ECO:0000256" key="1">
    <source>
        <dbReference type="SAM" id="Coils"/>
    </source>
</evidence>
<feature type="region of interest" description="Disordered" evidence="2">
    <location>
        <begin position="17"/>
        <end position="61"/>
    </location>
</feature>
<dbReference type="GO" id="GO:0005737">
    <property type="term" value="C:cytoplasm"/>
    <property type="evidence" value="ECO:0007669"/>
    <property type="project" value="TreeGrafter"/>
</dbReference>
<dbReference type="Gene3D" id="3.10.20.90">
    <property type="entry name" value="Phosphatidylinositol 3-kinase Catalytic Subunit, Chain A, domain 1"/>
    <property type="match status" value="1"/>
</dbReference>
<dbReference type="Pfam" id="PF09409">
    <property type="entry name" value="PUB"/>
    <property type="match status" value="1"/>
</dbReference>
<dbReference type="CDD" id="cd16119">
    <property type="entry name" value="UBX_UBXN6"/>
    <property type="match status" value="1"/>
</dbReference>
<dbReference type="Pfam" id="PF00789">
    <property type="entry name" value="UBX"/>
    <property type="match status" value="1"/>
</dbReference>
<feature type="domain" description="UBX" evidence="3">
    <location>
        <begin position="338"/>
        <end position="415"/>
    </location>
</feature>
<dbReference type="SUPFAM" id="SSF54236">
    <property type="entry name" value="Ubiquitin-like"/>
    <property type="match status" value="1"/>
</dbReference>
<proteinExistence type="predicted"/>
<evidence type="ECO:0000256" key="2">
    <source>
        <dbReference type="SAM" id="MobiDB-lite"/>
    </source>
</evidence>
<feature type="coiled-coil region" evidence="1">
    <location>
        <begin position="87"/>
        <end position="115"/>
    </location>
</feature>
<dbReference type="Gene3D" id="1.20.58.2190">
    <property type="match status" value="1"/>
</dbReference>
<sequence>MSSVGAKVKKFFAKKKSDAKFAKAGPGRKLTGDDGGSSSRDSKPKDKDAYVPIKRDDLTDEMKKARDAALERMNKTSNTPSFDLSLKAIKEKARKELEEEKVRKVENEMSNLKINEEPKQDENTIDINFTCSLISDEILPKKEWKQKIKDFLHEQLQLALSNSTDHLDPGITSCLIIKSCNPIERSQDCVETLKKYLSNIIQEPSEVKFHKIRMTNRIFCDKVANVEGSSEFLKNAGFSEQVIDGESFLVWSPETSIEHLLKQIEYLNECEPIQLELDRNIQVLLPSQNNQPSLSQDFFKLTAEELKREQTNKTSAVEDAMVLKTKAMREKEQERFVKKFKYSVIRVRFPDGLFLQGTFSVYEKLSNIYEFVASQLQHESAEFSLLSPDGVKFTDEDQGKTLYALRLVPNCILKFTYENESKSFNEYLKDEALMLVRPV</sequence>
<accession>A0A9J6C1L0</accession>
<name>A0A9J6C1L0_POLVA</name>
<dbReference type="SMART" id="SM00580">
    <property type="entry name" value="PUG"/>
    <property type="match status" value="1"/>
</dbReference>
<dbReference type="PROSITE" id="PS50033">
    <property type="entry name" value="UBX"/>
    <property type="match status" value="1"/>
</dbReference>